<proteinExistence type="predicted"/>
<evidence type="ECO:0000259" key="1">
    <source>
        <dbReference type="PROSITE" id="PS51340"/>
    </source>
</evidence>
<organism evidence="2 3">
    <name type="scientific">Candidatus Segetimicrobium genomatis</name>
    <dbReference type="NCBI Taxonomy" id="2569760"/>
    <lineage>
        <taxon>Bacteria</taxon>
        <taxon>Bacillati</taxon>
        <taxon>Candidatus Sysuimicrobiota</taxon>
        <taxon>Candidatus Sysuimicrobiia</taxon>
        <taxon>Candidatus Sysuimicrobiales</taxon>
        <taxon>Candidatus Segetimicrobiaceae</taxon>
        <taxon>Candidatus Segetimicrobium</taxon>
    </lineage>
</organism>
<evidence type="ECO:0000313" key="2">
    <source>
        <dbReference type="EMBL" id="TMJ08564.1"/>
    </source>
</evidence>
<dbReference type="GO" id="GO:0003824">
    <property type="term" value="F:catalytic activity"/>
    <property type="evidence" value="ECO:0007669"/>
    <property type="project" value="InterPro"/>
</dbReference>
<dbReference type="PANTHER" id="PTHR36930">
    <property type="entry name" value="METAL-SULFUR CLUSTER BIOSYNTHESIS PROTEINS YUAD-RELATED"/>
    <property type="match status" value="1"/>
</dbReference>
<comment type="caution">
    <text evidence="2">The sequence shown here is derived from an EMBL/GenBank/DDBJ whole genome shotgun (WGS) entry which is preliminary data.</text>
</comment>
<dbReference type="SUPFAM" id="SSF50800">
    <property type="entry name" value="PK beta-barrel domain-like"/>
    <property type="match status" value="1"/>
</dbReference>
<accession>A0A537LKN5</accession>
<dbReference type="InterPro" id="IPR011037">
    <property type="entry name" value="Pyrv_Knase-like_insert_dom_sf"/>
</dbReference>
<feature type="domain" description="MOSC" evidence="1">
    <location>
        <begin position="2"/>
        <end position="145"/>
    </location>
</feature>
<dbReference type="PANTHER" id="PTHR36930:SF1">
    <property type="entry name" value="MOSC DOMAIN-CONTAINING PROTEIN"/>
    <property type="match status" value="1"/>
</dbReference>
<evidence type="ECO:0000313" key="3">
    <source>
        <dbReference type="Proteomes" id="UP000320393"/>
    </source>
</evidence>
<protein>
    <submittedName>
        <fullName evidence="2">Sulfurase</fullName>
    </submittedName>
</protein>
<reference evidence="2 3" key="1">
    <citation type="journal article" date="2019" name="Nat. Microbiol.">
        <title>Mediterranean grassland soil C-N compound turnover is dependent on rainfall and depth, and is mediated by genomically divergent microorganisms.</title>
        <authorList>
            <person name="Diamond S."/>
            <person name="Andeer P.F."/>
            <person name="Li Z."/>
            <person name="Crits-Christoph A."/>
            <person name="Burstein D."/>
            <person name="Anantharaman K."/>
            <person name="Lane K.R."/>
            <person name="Thomas B.C."/>
            <person name="Pan C."/>
            <person name="Northen T.R."/>
            <person name="Banfield J.F."/>
        </authorList>
    </citation>
    <scope>NUCLEOTIDE SEQUENCE [LARGE SCALE GENOMIC DNA]</scope>
    <source>
        <strain evidence="2">NP_5</strain>
    </source>
</reference>
<name>A0A537LKN5_9BACT</name>
<dbReference type="GO" id="GO:0030151">
    <property type="term" value="F:molybdenum ion binding"/>
    <property type="evidence" value="ECO:0007669"/>
    <property type="project" value="InterPro"/>
</dbReference>
<dbReference type="GO" id="GO:0030170">
    <property type="term" value="F:pyridoxal phosphate binding"/>
    <property type="evidence" value="ECO:0007669"/>
    <property type="project" value="InterPro"/>
</dbReference>
<dbReference type="InterPro" id="IPR052716">
    <property type="entry name" value="MOSC_domain"/>
</dbReference>
<dbReference type="Proteomes" id="UP000320393">
    <property type="component" value="Unassembled WGS sequence"/>
</dbReference>
<sequence>MRSVAEARAVPGRGLDGDRYFTGLGFYSPRPGYGGREVTLIEVEVLEALAHGAVNAEGQRLGIKLTPADSRRNLATVGVPLSHLVDREFWVGAVRMQGTRLCEPCKHLEDLTQPGVLAALVHRGGLRARILTEGTTRVGDIVRPS</sequence>
<dbReference type="AlphaFoldDB" id="A0A537LKN5"/>
<gene>
    <name evidence="2" type="ORF">E6H02_09780</name>
</gene>
<dbReference type="PROSITE" id="PS51340">
    <property type="entry name" value="MOSC"/>
    <property type="match status" value="1"/>
</dbReference>
<dbReference type="Pfam" id="PF03473">
    <property type="entry name" value="MOSC"/>
    <property type="match status" value="1"/>
</dbReference>
<dbReference type="Gene3D" id="2.40.33.20">
    <property type="entry name" value="PK beta-barrel domain-like"/>
    <property type="match status" value="1"/>
</dbReference>
<dbReference type="InterPro" id="IPR005302">
    <property type="entry name" value="MoCF_Sase_C"/>
</dbReference>
<dbReference type="EMBL" id="VBAM01000389">
    <property type="protein sequence ID" value="TMJ08564.1"/>
    <property type="molecule type" value="Genomic_DNA"/>
</dbReference>